<dbReference type="OrthoDB" id="5398371at2759"/>
<name>S3D5K4_GLAL2</name>
<accession>S3D5K4</accession>
<feature type="region of interest" description="Disordered" evidence="1">
    <location>
        <begin position="1"/>
        <end position="20"/>
    </location>
</feature>
<dbReference type="AlphaFoldDB" id="S3D5K4"/>
<sequence>MDTGVMASTEESSETEPSVVHADGKAYVVEDIRSTGDVILDVSFENTNACNKSIPADEIRKIRTSKGPIPSPRIFYRVRLETLKKSSRYFEHLLGPQFAEGAAVIEKHAKLARSKLNPSEIEAEMLPRIKIVDEDVATRTIGREKIFGDLLRIIHGAEHTTKPVNLNSLTVLVVMADRFNTLPIIARYFQKTFINFKYPMTVDNKAEEALRQKILIFYHTEQSLRFTASTRELILRGSSRWSASEESENDFQTAWWDLPDGLEAELAHRRACVLRTIASIQTQFLTLYTSKDRQCTLGYDTSAPCDSFQLGEMIKFLVKKDLLSLIPFQAASPEDEDYIWPDAYTGDIETLIGLLRQCPSYQINQYHGHCGLRSKILPILEYVKACIEAGVGVRFGRKKGDWLHDAWSLKPVASAELDRKPFYVGTGHGDVDVTSEGGAFFDFARIPPKGTWGLSNDLGIERAAKKMFTAERWNWVKEYSQSESSLKGSFSTPLIRAGTGAKR</sequence>
<reference evidence="2 3" key="1">
    <citation type="journal article" date="2013" name="BMC Genomics">
        <title>Genomics-driven discovery of the pneumocandin biosynthetic gene cluster in the fungus Glarea lozoyensis.</title>
        <authorList>
            <person name="Chen L."/>
            <person name="Yue Q."/>
            <person name="Zhang X."/>
            <person name="Xiang M."/>
            <person name="Wang C."/>
            <person name="Li S."/>
            <person name="Che Y."/>
            <person name="Ortiz-Lopez F.J."/>
            <person name="Bills G.F."/>
            <person name="Liu X."/>
            <person name="An Z."/>
        </authorList>
    </citation>
    <scope>NUCLEOTIDE SEQUENCE [LARGE SCALE GENOMIC DNA]</scope>
    <source>
        <strain evidence="3">ATCC 20868 / MF5171</strain>
    </source>
</reference>
<evidence type="ECO:0000256" key="1">
    <source>
        <dbReference type="SAM" id="MobiDB-lite"/>
    </source>
</evidence>
<dbReference type="RefSeq" id="XP_008078889.1">
    <property type="nucleotide sequence ID" value="XM_008080698.1"/>
</dbReference>
<evidence type="ECO:0000313" key="2">
    <source>
        <dbReference type="EMBL" id="EPE33737.1"/>
    </source>
</evidence>
<gene>
    <name evidence="2" type="ORF">GLAREA_06750</name>
</gene>
<keyword evidence="3" id="KW-1185">Reference proteome</keyword>
<dbReference type="KEGG" id="glz:GLAREA_06750"/>
<dbReference type="HOGENOM" id="CLU_024593_0_0_1"/>
<dbReference type="eggNOG" id="ENOG502S016">
    <property type="taxonomic scope" value="Eukaryota"/>
</dbReference>
<dbReference type="Proteomes" id="UP000016922">
    <property type="component" value="Unassembled WGS sequence"/>
</dbReference>
<dbReference type="OMA" id="REEVSWV"/>
<dbReference type="EMBL" id="KE145357">
    <property type="protein sequence ID" value="EPE33737.1"/>
    <property type="molecule type" value="Genomic_DNA"/>
</dbReference>
<proteinExistence type="predicted"/>
<organism evidence="2 3">
    <name type="scientific">Glarea lozoyensis (strain ATCC 20868 / MF5171)</name>
    <dbReference type="NCBI Taxonomy" id="1116229"/>
    <lineage>
        <taxon>Eukaryota</taxon>
        <taxon>Fungi</taxon>
        <taxon>Dikarya</taxon>
        <taxon>Ascomycota</taxon>
        <taxon>Pezizomycotina</taxon>
        <taxon>Leotiomycetes</taxon>
        <taxon>Helotiales</taxon>
        <taxon>Helotiaceae</taxon>
        <taxon>Glarea</taxon>
    </lineage>
</organism>
<protein>
    <submittedName>
        <fullName evidence="2">Uncharacterized protein</fullName>
    </submittedName>
</protein>
<evidence type="ECO:0000313" key="3">
    <source>
        <dbReference type="Proteomes" id="UP000016922"/>
    </source>
</evidence>
<dbReference type="GeneID" id="19465803"/>